<dbReference type="InterPro" id="IPR029436">
    <property type="entry name" value="AGL_euk_N"/>
</dbReference>
<dbReference type="Pfam" id="PF14701">
    <property type="entry name" value="hDGE_amylase"/>
    <property type="match status" value="1"/>
</dbReference>
<name>A0A0F7S0J9_9BASI</name>
<dbReference type="Gene3D" id="3.20.20.80">
    <property type="entry name" value="Glycosidases"/>
    <property type="match status" value="1"/>
</dbReference>
<sequence>MSPAKVTTNGHSQNGHAEPVKVFELVLEQDGSPNEQRSYVRLPAPVKPYVLRFSIEAGSTASSDAYLWTNYSNKRDTFERTLFEKTPFASSASSANRVDLLIKSAGVFEFYVEYTTDQDDQPDADLFEAKEHASAHKRGKSGYFNVDPILQVAVRKPILSENGKTLSAKEGGGAVTDKNDFLALDGIVLQTLISKWAGPLSEWRVHLESARDAGYNMIHFPPLNVRGASNSPYSIGDQRDFSHDLYPKQLQGDSQKAERVKQLKTILQDMKIKHGILSMSDVVWNHTAHNSEWLNDHPDAAYSPANSPHLQPADELEKALFELNNRLDDFGIPDELKSDADVAKLIDAVKQHAIGPLNLWQYY</sequence>
<dbReference type="PANTHER" id="PTHR10569:SF2">
    <property type="entry name" value="GLYCOGEN DEBRANCHING ENZYME"/>
    <property type="match status" value="1"/>
</dbReference>
<evidence type="ECO:0000259" key="2">
    <source>
        <dbReference type="Pfam" id="PF14701"/>
    </source>
</evidence>
<protein>
    <recommendedName>
        <fullName evidence="5">Glycosyl hydrolase family 13 catalytic domain-containing protein</fullName>
    </recommendedName>
</protein>
<evidence type="ECO:0000313" key="3">
    <source>
        <dbReference type="EMBL" id="CDS01158.1"/>
    </source>
</evidence>
<reference evidence="4" key="1">
    <citation type="submission" date="2014-06" db="EMBL/GenBank/DDBJ databases">
        <authorList>
            <person name="Berkman P.J."/>
        </authorList>
    </citation>
    <scope>NUCLEOTIDE SEQUENCE [LARGE SCALE GENOMIC DNA]</scope>
</reference>
<dbReference type="STRING" id="49012.A0A0F7S0J9"/>
<dbReference type="InterPro" id="IPR032792">
    <property type="entry name" value="AGL_glucanoTrfase"/>
</dbReference>
<gene>
    <name evidence="3" type="primary">SSCI59770.1</name>
</gene>
<keyword evidence="4" id="KW-1185">Reference proteome</keyword>
<dbReference type="PANTHER" id="PTHR10569">
    <property type="entry name" value="GLYCOGEN DEBRANCHING ENZYME"/>
    <property type="match status" value="1"/>
</dbReference>
<evidence type="ECO:0000313" key="4">
    <source>
        <dbReference type="Proteomes" id="UP000242770"/>
    </source>
</evidence>
<dbReference type="Pfam" id="PF14699">
    <property type="entry name" value="hGDE_N"/>
    <property type="match status" value="1"/>
</dbReference>
<dbReference type="InterPro" id="IPR017853">
    <property type="entry name" value="GH"/>
</dbReference>
<dbReference type="EMBL" id="CCFA01003585">
    <property type="protein sequence ID" value="CDS01158.1"/>
    <property type="molecule type" value="Genomic_DNA"/>
</dbReference>
<accession>A0A0F7S0J9</accession>
<feature type="domain" description="Glycogen debranching enzyme glucanotransferase" evidence="2">
    <location>
        <begin position="181"/>
        <end position="363"/>
    </location>
</feature>
<evidence type="ECO:0008006" key="5">
    <source>
        <dbReference type="Google" id="ProtNLM"/>
    </source>
</evidence>
<feature type="domain" description="Eukaryotic glycogen debranching enzyme N-terminal" evidence="1">
    <location>
        <begin position="51"/>
        <end position="152"/>
    </location>
</feature>
<organism evidence="3 4">
    <name type="scientific">Sporisorium scitamineum</name>
    <dbReference type="NCBI Taxonomy" id="49012"/>
    <lineage>
        <taxon>Eukaryota</taxon>
        <taxon>Fungi</taxon>
        <taxon>Dikarya</taxon>
        <taxon>Basidiomycota</taxon>
        <taxon>Ustilaginomycotina</taxon>
        <taxon>Ustilaginomycetes</taxon>
        <taxon>Ustilaginales</taxon>
        <taxon>Ustilaginaceae</taxon>
        <taxon>Sporisorium</taxon>
    </lineage>
</organism>
<dbReference type="SUPFAM" id="SSF51445">
    <property type="entry name" value="(Trans)glycosidases"/>
    <property type="match status" value="1"/>
</dbReference>
<proteinExistence type="predicted"/>
<evidence type="ECO:0000259" key="1">
    <source>
        <dbReference type="Pfam" id="PF14699"/>
    </source>
</evidence>
<dbReference type="GO" id="GO:0004134">
    <property type="term" value="F:4-alpha-glucanotransferase activity"/>
    <property type="evidence" value="ECO:0007669"/>
    <property type="project" value="InterPro"/>
</dbReference>
<dbReference type="GO" id="GO:0005980">
    <property type="term" value="P:glycogen catabolic process"/>
    <property type="evidence" value="ECO:0007669"/>
    <property type="project" value="InterPro"/>
</dbReference>
<dbReference type="Proteomes" id="UP000242770">
    <property type="component" value="Unassembled WGS sequence"/>
</dbReference>
<dbReference type="GO" id="GO:0004135">
    <property type="term" value="F:amylo-alpha-1,6-glucosidase activity"/>
    <property type="evidence" value="ECO:0007669"/>
    <property type="project" value="InterPro"/>
</dbReference>
<feature type="non-terminal residue" evidence="3">
    <location>
        <position position="363"/>
    </location>
</feature>
<dbReference type="InterPro" id="IPR010401">
    <property type="entry name" value="AGL/Gdb1"/>
</dbReference>
<dbReference type="AlphaFoldDB" id="A0A0F7S0J9"/>